<dbReference type="EMBL" id="WMQE01000016">
    <property type="protein sequence ID" value="MTK21433.1"/>
    <property type="molecule type" value="Genomic_DNA"/>
</dbReference>
<protein>
    <submittedName>
        <fullName evidence="1">Uncharacterized protein</fullName>
    </submittedName>
</protein>
<proteinExistence type="predicted"/>
<comment type="caution">
    <text evidence="1">The sequence shown here is derived from an EMBL/GenBank/DDBJ whole genome shotgun (WGS) entry which is preliminary data.</text>
</comment>
<sequence length="88" mass="10509">MYDNIKATLMKLTFDELQSLNQKNDLRIEGSDLEIFHHLLTEHWQELMDESSLSLIDDTLSKHCNLYNLSKYHELITSIKRNIIFNKR</sequence>
<reference evidence="1 2" key="1">
    <citation type="journal article" date="2019" name="Nat. Med.">
        <title>A library of human gut bacterial isolates paired with longitudinal multiomics data enables mechanistic microbiome research.</title>
        <authorList>
            <person name="Poyet M."/>
            <person name="Groussin M."/>
            <person name="Gibbons S.M."/>
            <person name="Avila-Pacheco J."/>
            <person name="Jiang X."/>
            <person name="Kearney S.M."/>
            <person name="Perrotta A.R."/>
            <person name="Berdy B."/>
            <person name="Zhao S."/>
            <person name="Lieberman T.D."/>
            <person name="Swanson P.K."/>
            <person name="Smith M."/>
            <person name="Roesemann S."/>
            <person name="Alexander J.E."/>
            <person name="Rich S.A."/>
            <person name="Livny J."/>
            <person name="Vlamakis H."/>
            <person name="Clish C."/>
            <person name="Bullock K."/>
            <person name="Deik A."/>
            <person name="Scott J."/>
            <person name="Pierce K.A."/>
            <person name="Xavier R.J."/>
            <person name="Alm E.J."/>
        </authorList>
    </citation>
    <scope>NUCLEOTIDE SEQUENCE [LARGE SCALE GENOMIC DNA]</scope>
    <source>
        <strain evidence="1 2">BIOML-A198</strain>
    </source>
</reference>
<accession>A0A6A8SDH6</accession>
<dbReference type="RefSeq" id="WP_039930614.1">
    <property type="nucleotide sequence ID" value="NZ_CABJBH010000003.1"/>
</dbReference>
<dbReference type="Proteomes" id="UP000487649">
    <property type="component" value="Unassembled WGS sequence"/>
</dbReference>
<dbReference type="AlphaFoldDB" id="A0A6A8SDH6"/>
<dbReference type="OrthoDB" id="1654294at2"/>
<dbReference type="GeneID" id="60059334"/>
<organism evidence="1 2">
    <name type="scientific">Turicibacter sanguinis</name>
    <dbReference type="NCBI Taxonomy" id="154288"/>
    <lineage>
        <taxon>Bacteria</taxon>
        <taxon>Bacillati</taxon>
        <taxon>Bacillota</taxon>
        <taxon>Erysipelotrichia</taxon>
        <taxon>Erysipelotrichales</taxon>
        <taxon>Turicibacteraceae</taxon>
        <taxon>Turicibacter</taxon>
    </lineage>
</organism>
<evidence type="ECO:0000313" key="1">
    <source>
        <dbReference type="EMBL" id="MTK21433.1"/>
    </source>
</evidence>
<gene>
    <name evidence="1" type="ORF">GMA92_08365</name>
</gene>
<name>A0A6A8SDH6_9FIRM</name>
<evidence type="ECO:0000313" key="2">
    <source>
        <dbReference type="Proteomes" id="UP000487649"/>
    </source>
</evidence>